<dbReference type="InterPro" id="IPR057870">
    <property type="entry name" value="HR1_TOCA"/>
</dbReference>
<protein>
    <recommendedName>
        <fullName evidence="4">REM-1 domain-containing protein</fullName>
    </recommendedName>
</protein>
<evidence type="ECO:0000313" key="6">
    <source>
        <dbReference type="Proteomes" id="UP000466442"/>
    </source>
</evidence>
<dbReference type="OrthoDB" id="8783038at2759"/>
<evidence type="ECO:0000259" key="4">
    <source>
        <dbReference type="PROSITE" id="PS51860"/>
    </source>
</evidence>
<dbReference type="InterPro" id="IPR036028">
    <property type="entry name" value="SH3-like_dom_sf"/>
</dbReference>
<accession>A0A8S9XA59</accession>
<dbReference type="PROSITE" id="PS51860">
    <property type="entry name" value="REM_1"/>
    <property type="match status" value="1"/>
</dbReference>
<dbReference type="InterPro" id="IPR011072">
    <property type="entry name" value="HR1_rho-bd"/>
</dbReference>
<name>A0A8S9XA59_APOLU</name>
<dbReference type="Gene3D" id="2.30.30.40">
    <property type="entry name" value="SH3 Domains"/>
    <property type="match status" value="1"/>
</dbReference>
<feature type="region of interest" description="Disordered" evidence="3">
    <location>
        <begin position="64"/>
        <end position="85"/>
    </location>
</feature>
<gene>
    <name evidence="5" type="ORF">GE061_019358</name>
</gene>
<keyword evidence="1 2" id="KW-0175">Coiled coil</keyword>
<dbReference type="Proteomes" id="UP000466442">
    <property type="component" value="Linkage Group LG9"/>
</dbReference>
<reference evidence="5" key="1">
    <citation type="journal article" date="2021" name="Mol. Ecol. Resour.">
        <title>Apolygus lucorum genome provides insights into omnivorousness and mesophyll feeding.</title>
        <authorList>
            <person name="Liu Y."/>
            <person name="Liu H."/>
            <person name="Wang H."/>
            <person name="Huang T."/>
            <person name="Liu B."/>
            <person name="Yang B."/>
            <person name="Yin L."/>
            <person name="Li B."/>
            <person name="Zhang Y."/>
            <person name="Zhang S."/>
            <person name="Jiang F."/>
            <person name="Zhang X."/>
            <person name="Ren Y."/>
            <person name="Wang B."/>
            <person name="Wang S."/>
            <person name="Lu Y."/>
            <person name="Wu K."/>
            <person name="Fan W."/>
            <person name="Wang G."/>
        </authorList>
    </citation>
    <scope>NUCLEOTIDE SEQUENCE</scope>
    <source>
        <strain evidence="5">12Hb</strain>
    </source>
</reference>
<comment type="caution">
    <text evidence="5">The sequence shown here is derived from an EMBL/GenBank/DDBJ whole genome shotgun (WGS) entry which is preliminary data.</text>
</comment>
<dbReference type="PANTHER" id="PTHR15735:SF12">
    <property type="entry name" value="CDC42-INTERACTING PROTEIN 4, ISOFORM B"/>
    <property type="match status" value="1"/>
</dbReference>
<evidence type="ECO:0000256" key="1">
    <source>
        <dbReference type="PROSITE-ProRule" id="PRU01207"/>
    </source>
</evidence>
<dbReference type="EMBL" id="WIXP02000009">
    <property type="protein sequence ID" value="KAF6205191.1"/>
    <property type="molecule type" value="Genomic_DNA"/>
</dbReference>
<proteinExistence type="predicted"/>
<dbReference type="Pfam" id="PF25610">
    <property type="entry name" value="HR1_TOCA"/>
    <property type="match status" value="1"/>
</dbReference>
<dbReference type="SUPFAM" id="SSF50044">
    <property type="entry name" value="SH3-domain"/>
    <property type="match status" value="1"/>
</dbReference>
<evidence type="ECO:0000313" key="5">
    <source>
        <dbReference type="EMBL" id="KAF6205191.1"/>
    </source>
</evidence>
<keyword evidence="6" id="KW-1185">Reference proteome</keyword>
<feature type="region of interest" description="Disordered" evidence="3">
    <location>
        <begin position="157"/>
        <end position="245"/>
    </location>
</feature>
<feature type="domain" description="REM-1" evidence="4">
    <location>
        <begin position="78"/>
        <end position="155"/>
    </location>
</feature>
<organism evidence="5 6">
    <name type="scientific">Apolygus lucorum</name>
    <name type="common">Small green plant bug</name>
    <name type="synonym">Lygocoris lucorum</name>
    <dbReference type="NCBI Taxonomy" id="248454"/>
    <lineage>
        <taxon>Eukaryota</taxon>
        <taxon>Metazoa</taxon>
        <taxon>Ecdysozoa</taxon>
        <taxon>Arthropoda</taxon>
        <taxon>Hexapoda</taxon>
        <taxon>Insecta</taxon>
        <taxon>Pterygota</taxon>
        <taxon>Neoptera</taxon>
        <taxon>Paraneoptera</taxon>
        <taxon>Hemiptera</taxon>
        <taxon>Heteroptera</taxon>
        <taxon>Panheteroptera</taxon>
        <taxon>Cimicomorpha</taxon>
        <taxon>Miridae</taxon>
        <taxon>Mirini</taxon>
        <taxon>Apolygus</taxon>
    </lineage>
</organism>
<feature type="coiled-coil region" evidence="2">
    <location>
        <begin position="85"/>
        <end position="112"/>
    </location>
</feature>
<dbReference type="GO" id="GO:0007165">
    <property type="term" value="P:signal transduction"/>
    <property type="evidence" value="ECO:0007669"/>
    <property type="project" value="InterPro"/>
</dbReference>
<evidence type="ECO:0000256" key="2">
    <source>
        <dbReference type="SAM" id="Coils"/>
    </source>
</evidence>
<dbReference type="Gene3D" id="6.10.140.470">
    <property type="match status" value="1"/>
</dbReference>
<dbReference type="AlphaFoldDB" id="A0A8S9XA59"/>
<dbReference type="PANTHER" id="PTHR15735">
    <property type="entry name" value="FCH AND DOUBLE SH3 DOMAINS PROTEIN"/>
    <property type="match status" value="1"/>
</dbReference>
<feature type="compositionally biased region" description="Low complexity" evidence="3">
    <location>
        <begin position="194"/>
        <end position="203"/>
    </location>
</feature>
<feature type="compositionally biased region" description="Polar residues" evidence="3">
    <location>
        <begin position="157"/>
        <end position="174"/>
    </location>
</feature>
<evidence type="ECO:0000256" key="3">
    <source>
        <dbReference type="SAM" id="MobiDB-lite"/>
    </source>
</evidence>
<sequence>MVIERFKSGFEPPTDFPFDDLSRPDSIHYTPPIRMESAPTVKNTISVRVKKRVGLFGIFSTQKNNISGNGEKQDDFSDLPPNQKKNKLQSKIEEIQRKIHQATAARDGLMKMKGVYEQNSNLGDPMTVEDQLAENGQMLDKLRQELHVYQSRLEDVNTNQNNSHNHTPLHNNVNGLRRQHRNSGGSGGDEDSLSRSASDSSVSANHNHKQSAPGTPVPSHGPESGIAGSHTSLSDDAPPPYYDTELLPPLGTCRALYPFEATSEGSMAMSDGEELLVIEVDQVFPKQLLALVYLPKATASIAHLLDSSLK</sequence>
<dbReference type="CDD" id="cd11619">
    <property type="entry name" value="HR1_CIP4-like"/>
    <property type="match status" value="1"/>
</dbReference>